<feature type="region of interest" description="Disordered" evidence="6">
    <location>
        <begin position="1"/>
        <end position="49"/>
    </location>
</feature>
<feature type="domain" description="ResB-like" evidence="8">
    <location>
        <begin position="72"/>
        <end position="553"/>
    </location>
</feature>
<evidence type="ECO:0000256" key="6">
    <source>
        <dbReference type="SAM" id="MobiDB-lite"/>
    </source>
</evidence>
<dbReference type="GO" id="GO:0017004">
    <property type="term" value="P:cytochrome complex assembly"/>
    <property type="evidence" value="ECO:0007669"/>
    <property type="project" value="UniProtKB-KW"/>
</dbReference>
<dbReference type="PANTHER" id="PTHR31566">
    <property type="entry name" value="CYTOCHROME C BIOGENESIS PROTEIN CCS1, CHLOROPLASTIC"/>
    <property type="match status" value="1"/>
</dbReference>
<feature type="transmembrane region" description="Helical" evidence="7">
    <location>
        <begin position="229"/>
        <end position="248"/>
    </location>
</feature>
<feature type="region of interest" description="Disordered" evidence="6">
    <location>
        <begin position="566"/>
        <end position="600"/>
    </location>
</feature>
<dbReference type="InterPro" id="IPR007816">
    <property type="entry name" value="ResB-like_domain"/>
</dbReference>
<dbReference type="Pfam" id="PF05140">
    <property type="entry name" value="ResB"/>
    <property type="match status" value="1"/>
</dbReference>
<dbReference type="OrthoDB" id="3949537at2"/>
<dbReference type="PANTHER" id="PTHR31566:SF0">
    <property type="entry name" value="CYTOCHROME C BIOGENESIS PROTEIN CCS1, CHLOROPLASTIC"/>
    <property type="match status" value="1"/>
</dbReference>
<dbReference type="Proteomes" id="UP000321181">
    <property type="component" value="Unassembled WGS sequence"/>
</dbReference>
<keyword evidence="10" id="KW-1185">Reference proteome</keyword>
<organism evidence="9 10">
    <name type="scientific">Cellulomonas aerilata</name>
    <dbReference type="NCBI Taxonomy" id="515326"/>
    <lineage>
        <taxon>Bacteria</taxon>
        <taxon>Bacillati</taxon>
        <taxon>Actinomycetota</taxon>
        <taxon>Actinomycetes</taxon>
        <taxon>Micrococcales</taxon>
        <taxon>Cellulomonadaceae</taxon>
        <taxon>Cellulomonas</taxon>
    </lineage>
</organism>
<keyword evidence="5 7" id="KW-0472">Membrane</keyword>
<evidence type="ECO:0000259" key="8">
    <source>
        <dbReference type="Pfam" id="PF05140"/>
    </source>
</evidence>
<proteinExistence type="predicted"/>
<comment type="caution">
    <text evidence="9">The sequence shown here is derived from an EMBL/GenBank/DDBJ whole genome shotgun (WGS) entry which is preliminary data.</text>
</comment>
<dbReference type="GO" id="GO:0016020">
    <property type="term" value="C:membrane"/>
    <property type="evidence" value="ECO:0007669"/>
    <property type="project" value="UniProtKB-SubCell"/>
</dbReference>
<dbReference type="EMBL" id="BJYY01000001">
    <property type="protein sequence ID" value="GEO32776.1"/>
    <property type="molecule type" value="Genomic_DNA"/>
</dbReference>
<feature type="compositionally biased region" description="Low complexity" evidence="6">
    <location>
        <begin position="28"/>
        <end position="43"/>
    </location>
</feature>
<evidence type="ECO:0000256" key="4">
    <source>
        <dbReference type="ARBA" id="ARBA00022989"/>
    </source>
</evidence>
<evidence type="ECO:0000256" key="5">
    <source>
        <dbReference type="ARBA" id="ARBA00023136"/>
    </source>
</evidence>
<evidence type="ECO:0000256" key="3">
    <source>
        <dbReference type="ARBA" id="ARBA00022748"/>
    </source>
</evidence>
<keyword evidence="3" id="KW-0201">Cytochrome c-type biogenesis</keyword>
<evidence type="ECO:0000256" key="7">
    <source>
        <dbReference type="SAM" id="Phobius"/>
    </source>
</evidence>
<dbReference type="InterPro" id="IPR023494">
    <property type="entry name" value="Cyt_c_bgen_Ccs1/CcsB/ResB"/>
</dbReference>
<evidence type="ECO:0000313" key="10">
    <source>
        <dbReference type="Proteomes" id="UP000321181"/>
    </source>
</evidence>
<evidence type="ECO:0000313" key="9">
    <source>
        <dbReference type="EMBL" id="GEO32776.1"/>
    </source>
</evidence>
<name>A0A512D8H8_9CELL</name>
<keyword evidence="4 7" id="KW-1133">Transmembrane helix</keyword>
<feature type="transmembrane region" description="Helical" evidence="7">
    <location>
        <begin position="74"/>
        <end position="92"/>
    </location>
</feature>
<reference evidence="9 10" key="1">
    <citation type="submission" date="2019-07" db="EMBL/GenBank/DDBJ databases">
        <title>Whole genome shotgun sequence of Cellulomonas aerilata NBRC 106308.</title>
        <authorList>
            <person name="Hosoyama A."/>
            <person name="Uohara A."/>
            <person name="Ohji S."/>
            <person name="Ichikawa N."/>
        </authorList>
    </citation>
    <scope>NUCLEOTIDE SEQUENCE [LARGE SCALE GENOMIC DNA]</scope>
    <source>
        <strain evidence="9 10">NBRC 106308</strain>
    </source>
</reference>
<dbReference type="AlphaFoldDB" id="A0A512D8H8"/>
<sequence>MATYRPEGIDDAFVGPGDADGGSGGPGSPDTSGTPRDPGSPDTPGGPGDGVVLPRLGVLGWLRWTWRQLTSMRVALLLLMLLAVAAVPGSVLPQRPQDPARVAEYLADNPTLGEWLDRLGAFDVYASVWFSAIYLLLFVSLVGCIVPRTSVHLRGLRARPPRTPRRFDRFPAQAALETTSSPERVAQVATDALRGRWRRLPRFRVDVCPEAAGTTVAAERGYLRESGNLVFHLALLGLLVSVGTGQFLHYRGQAIVLQGRGFANAVVGYDTFESGTGFDPASLEPFSLTLDGFTAEFDPQTLASRYFRADVTVREADGSQRADSIRVNHPLTAGGAKVYLQGNGYAPEVTVRDAAGEVAFAGPVPFLPQDEVYTSRGVIKVPDVSTGPQIGMVGFLLPTALESAPGLWRSVHPLPGDPLLVLSVWSGDLGLDDGVPQNVYQLDEAGLEQAVDADGGTVTLYVRPGETVTLPDGLGSLTYDSTLRFVALDLRHDPTLPFVLVFSLLALGGLALSLFTPRRRVWLRAVPGPDGRTHVTGAALARGDDVGLQRELDAVMAAVAQDGAAVDRSDGLASPGTGGDSSTQGPDHTQHAATRPRGAR</sequence>
<keyword evidence="2 7" id="KW-0812">Transmembrane</keyword>
<feature type="compositionally biased region" description="Gly residues" evidence="6">
    <location>
        <begin position="18"/>
        <end position="27"/>
    </location>
</feature>
<feature type="transmembrane region" description="Helical" evidence="7">
    <location>
        <begin position="124"/>
        <end position="146"/>
    </location>
</feature>
<evidence type="ECO:0000256" key="2">
    <source>
        <dbReference type="ARBA" id="ARBA00022692"/>
    </source>
</evidence>
<comment type="subcellular location">
    <subcellularLocation>
        <location evidence="1">Membrane</location>
        <topology evidence="1">Multi-pass membrane protein</topology>
    </subcellularLocation>
</comment>
<protein>
    <submittedName>
        <fullName evidence="9">Cytochrome c biogenesis protein ResB</fullName>
    </submittedName>
</protein>
<evidence type="ECO:0000256" key="1">
    <source>
        <dbReference type="ARBA" id="ARBA00004141"/>
    </source>
</evidence>
<dbReference type="RefSeq" id="WP_146899387.1">
    <property type="nucleotide sequence ID" value="NZ_BAAARM010000001.1"/>
</dbReference>
<gene>
    <name evidence="9" type="ORF">CAE01nite_05010</name>
</gene>
<accession>A0A512D8H8</accession>
<feature type="transmembrane region" description="Helical" evidence="7">
    <location>
        <begin position="496"/>
        <end position="515"/>
    </location>
</feature>